<feature type="transmembrane region" description="Helical" evidence="6">
    <location>
        <begin position="118"/>
        <end position="135"/>
    </location>
</feature>
<dbReference type="PANTHER" id="PTHR10926:SF0">
    <property type="entry name" value="CDC50, ISOFORM A"/>
    <property type="match status" value="1"/>
</dbReference>
<keyword evidence="4 6" id="KW-1133">Transmembrane helix</keyword>
<dbReference type="OrthoDB" id="340608at2759"/>
<keyword evidence="8" id="KW-1185">Reference proteome</keyword>
<dbReference type="PANTHER" id="PTHR10926">
    <property type="entry name" value="CELL CYCLE CONTROL PROTEIN 50"/>
    <property type="match status" value="1"/>
</dbReference>
<keyword evidence="5 6" id="KW-0472">Membrane</keyword>
<sequence>MRNAALPKFRKLHRIIKEKQLDEGTKVNVTIFNWFPVDQTNSQKYVVLTTTKWIGGHNYFLAWAFISVGCAFIVLAITFAIILLIGKRALKTTIQTKTTEKRIYEKSTRETETINKSVNIYVIQSFFLLFVGDFWELCVTSDRVGYSFFVFPFFLWDIHPCVFIGLVKPCLY</sequence>
<evidence type="ECO:0000256" key="1">
    <source>
        <dbReference type="ARBA" id="ARBA00004141"/>
    </source>
</evidence>
<dbReference type="GO" id="GO:0005886">
    <property type="term" value="C:plasma membrane"/>
    <property type="evidence" value="ECO:0007669"/>
    <property type="project" value="TreeGrafter"/>
</dbReference>
<evidence type="ECO:0000256" key="6">
    <source>
        <dbReference type="SAM" id="Phobius"/>
    </source>
</evidence>
<evidence type="ECO:0000313" key="7">
    <source>
        <dbReference type="EMBL" id="ETO17263.1"/>
    </source>
</evidence>
<comment type="caution">
    <text evidence="7">The sequence shown here is derived from an EMBL/GenBank/DDBJ whole genome shotgun (WGS) entry which is preliminary data.</text>
</comment>
<reference evidence="7 8" key="1">
    <citation type="journal article" date="2013" name="Curr. Biol.">
        <title>The Genome of the Foraminiferan Reticulomyxa filosa.</title>
        <authorList>
            <person name="Glockner G."/>
            <person name="Hulsmann N."/>
            <person name="Schleicher M."/>
            <person name="Noegel A.A."/>
            <person name="Eichinger L."/>
            <person name="Gallinger C."/>
            <person name="Pawlowski J."/>
            <person name="Sierra R."/>
            <person name="Euteneuer U."/>
            <person name="Pillet L."/>
            <person name="Moustafa A."/>
            <person name="Platzer M."/>
            <person name="Groth M."/>
            <person name="Szafranski K."/>
            <person name="Schliwa M."/>
        </authorList>
    </citation>
    <scope>NUCLEOTIDE SEQUENCE [LARGE SCALE GENOMIC DNA]</scope>
</reference>
<keyword evidence="3 6" id="KW-0812">Transmembrane</keyword>
<dbReference type="EMBL" id="ASPP01017012">
    <property type="protein sequence ID" value="ETO17263.1"/>
    <property type="molecule type" value="Genomic_DNA"/>
</dbReference>
<evidence type="ECO:0000256" key="2">
    <source>
        <dbReference type="ARBA" id="ARBA00009457"/>
    </source>
</evidence>
<organism evidence="7 8">
    <name type="scientific">Reticulomyxa filosa</name>
    <dbReference type="NCBI Taxonomy" id="46433"/>
    <lineage>
        <taxon>Eukaryota</taxon>
        <taxon>Sar</taxon>
        <taxon>Rhizaria</taxon>
        <taxon>Retaria</taxon>
        <taxon>Foraminifera</taxon>
        <taxon>Monothalamids</taxon>
        <taxon>Reticulomyxidae</taxon>
        <taxon>Reticulomyxa</taxon>
    </lineage>
</organism>
<dbReference type="GO" id="GO:0005794">
    <property type="term" value="C:Golgi apparatus"/>
    <property type="evidence" value="ECO:0007669"/>
    <property type="project" value="TreeGrafter"/>
</dbReference>
<protein>
    <submittedName>
        <fullName evidence="7">Uncharacterized protein</fullName>
    </submittedName>
</protein>
<gene>
    <name evidence="7" type="ORF">RFI_20066</name>
</gene>
<dbReference type="InterPro" id="IPR005045">
    <property type="entry name" value="CDC50/LEM3_fam"/>
</dbReference>
<name>X6MTF4_RETFI</name>
<dbReference type="Pfam" id="PF03381">
    <property type="entry name" value="CDC50"/>
    <property type="match status" value="1"/>
</dbReference>
<evidence type="ECO:0000256" key="4">
    <source>
        <dbReference type="ARBA" id="ARBA00022989"/>
    </source>
</evidence>
<comment type="subcellular location">
    <subcellularLocation>
        <location evidence="1">Membrane</location>
        <topology evidence="1">Multi-pass membrane protein</topology>
    </subcellularLocation>
</comment>
<dbReference type="AlphaFoldDB" id="X6MTF4"/>
<comment type="similarity">
    <text evidence="2">Belongs to the CDC50/LEM3 family.</text>
</comment>
<evidence type="ECO:0000256" key="3">
    <source>
        <dbReference type="ARBA" id="ARBA00022692"/>
    </source>
</evidence>
<dbReference type="Proteomes" id="UP000023152">
    <property type="component" value="Unassembled WGS sequence"/>
</dbReference>
<feature type="transmembrane region" description="Helical" evidence="6">
    <location>
        <begin position="147"/>
        <end position="167"/>
    </location>
</feature>
<feature type="transmembrane region" description="Helical" evidence="6">
    <location>
        <begin position="60"/>
        <end position="85"/>
    </location>
</feature>
<evidence type="ECO:0000256" key="5">
    <source>
        <dbReference type="ARBA" id="ARBA00023136"/>
    </source>
</evidence>
<evidence type="ECO:0000313" key="8">
    <source>
        <dbReference type="Proteomes" id="UP000023152"/>
    </source>
</evidence>
<accession>X6MTF4</accession>
<dbReference type="GO" id="GO:0005783">
    <property type="term" value="C:endoplasmic reticulum"/>
    <property type="evidence" value="ECO:0007669"/>
    <property type="project" value="TreeGrafter"/>
</dbReference>
<proteinExistence type="inferred from homology"/>